<evidence type="ECO:0000259" key="7">
    <source>
        <dbReference type="PROSITE" id="PS50888"/>
    </source>
</evidence>
<evidence type="ECO:0000256" key="6">
    <source>
        <dbReference type="SAM" id="MobiDB-lite"/>
    </source>
</evidence>
<organism evidence="8 9">
    <name type="scientific">Kockovaella imperatae</name>
    <dbReference type="NCBI Taxonomy" id="4999"/>
    <lineage>
        <taxon>Eukaryota</taxon>
        <taxon>Fungi</taxon>
        <taxon>Dikarya</taxon>
        <taxon>Basidiomycota</taxon>
        <taxon>Agaricomycotina</taxon>
        <taxon>Tremellomycetes</taxon>
        <taxon>Tremellales</taxon>
        <taxon>Cuniculitremaceae</taxon>
        <taxon>Kockovaella</taxon>
    </lineage>
</organism>
<dbReference type="OrthoDB" id="5778525at2759"/>
<dbReference type="InParanoid" id="A0A1Y1USY9"/>
<dbReference type="PROSITE" id="PS50888">
    <property type="entry name" value="BHLH"/>
    <property type="match status" value="1"/>
</dbReference>
<feature type="region of interest" description="Disordered" evidence="6">
    <location>
        <begin position="366"/>
        <end position="399"/>
    </location>
</feature>
<feature type="compositionally biased region" description="Gly residues" evidence="6">
    <location>
        <begin position="601"/>
        <end position="611"/>
    </location>
</feature>
<feature type="compositionally biased region" description="Low complexity" evidence="6">
    <location>
        <begin position="66"/>
        <end position="81"/>
    </location>
</feature>
<dbReference type="InterPro" id="IPR011598">
    <property type="entry name" value="bHLH_dom"/>
</dbReference>
<feature type="region of interest" description="Disordered" evidence="6">
    <location>
        <begin position="1"/>
        <end position="276"/>
    </location>
</feature>
<feature type="compositionally biased region" description="Low complexity" evidence="6">
    <location>
        <begin position="373"/>
        <end position="383"/>
    </location>
</feature>
<gene>
    <name evidence="8" type="ORF">BD324DRAFT_43755</name>
</gene>
<evidence type="ECO:0000313" key="8">
    <source>
        <dbReference type="EMBL" id="ORX41133.1"/>
    </source>
</evidence>
<dbReference type="Gene3D" id="4.10.280.10">
    <property type="entry name" value="Helix-loop-helix DNA-binding domain"/>
    <property type="match status" value="1"/>
</dbReference>
<feature type="compositionally biased region" description="Polar residues" evidence="6">
    <location>
        <begin position="384"/>
        <end position="399"/>
    </location>
</feature>
<evidence type="ECO:0000256" key="3">
    <source>
        <dbReference type="ARBA" id="ARBA00023159"/>
    </source>
</evidence>
<feature type="domain" description="BHLH" evidence="7">
    <location>
        <begin position="400"/>
        <end position="450"/>
    </location>
</feature>
<dbReference type="Pfam" id="PF00010">
    <property type="entry name" value="HLH"/>
    <property type="match status" value="1"/>
</dbReference>
<evidence type="ECO:0000256" key="1">
    <source>
        <dbReference type="ARBA" id="ARBA00023015"/>
    </source>
</evidence>
<dbReference type="InterPro" id="IPR036638">
    <property type="entry name" value="HLH_DNA-bd_sf"/>
</dbReference>
<dbReference type="GO" id="GO:0090575">
    <property type="term" value="C:RNA polymerase II transcription regulator complex"/>
    <property type="evidence" value="ECO:0007669"/>
    <property type="project" value="TreeGrafter"/>
</dbReference>
<comment type="caution">
    <text evidence="8">The sequence shown here is derived from an EMBL/GenBank/DDBJ whole genome shotgun (WGS) entry which is preliminary data.</text>
</comment>
<feature type="region of interest" description="Disordered" evidence="6">
    <location>
        <begin position="457"/>
        <end position="502"/>
    </location>
</feature>
<dbReference type="GO" id="GO:0003700">
    <property type="term" value="F:DNA-binding transcription factor activity"/>
    <property type="evidence" value="ECO:0007669"/>
    <property type="project" value="TreeGrafter"/>
</dbReference>
<keyword evidence="3" id="KW-0010">Activator</keyword>
<dbReference type="EMBL" id="NBSH01000001">
    <property type="protein sequence ID" value="ORX41133.1"/>
    <property type="molecule type" value="Genomic_DNA"/>
</dbReference>
<keyword evidence="5" id="KW-0539">Nucleus</keyword>
<feature type="compositionally biased region" description="Polar residues" evidence="6">
    <location>
        <begin position="476"/>
        <end position="487"/>
    </location>
</feature>
<feature type="region of interest" description="Disordered" evidence="6">
    <location>
        <begin position="522"/>
        <end position="616"/>
    </location>
</feature>
<feature type="compositionally biased region" description="Gly residues" evidence="6">
    <location>
        <begin position="458"/>
        <end position="475"/>
    </location>
</feature>
<evidence type="ECO:0000256" key="4">
    <source>
        <dbReference type="ARBA" id="ARBA00023163"/>
    </source>
</evidence>
<accession>A0A1Y1USY9</accession>
<dbReference type="GO" id="GO:0003677">
    <property type="term" value="F:DNA binding"/>
    <property type="evidence" value="ECO:0007669"/>
    <property type="project" value="UniProtKB-KW"/>
</dbReference>
<evidence type="ECO:0000256" key="5">
    <source>
        <dbReference type="ARBA" id="ARBA00023242"/>
    </source>
</evidence>
<dbReference type="PANTHER" id="PTHR10328:SF3">
    <property type="entry name" value="PROTEIN MAX"/>
    <property type="match status" value="1"/>
</dbReference>
<keyword evidence="9" id="KW-1185">Reference proteome</keyword>
<feature type="compositionally biased region" description="Basic and acidic residues" evidence="6">
    <location>
        <begin position="129"/>
        <end position="143"/>
    </location>
</feature>
<dbReference type="GO" id="GO:0045944">
    <property type="term" value="P:positive regulation of transcription by RNA polymerase II"/>
    <property type="evidence" value="ECO:0007669"/>
    <property type="project" value="TreeGrafter"/>
</dbReference>
<dbReference type="AlphaFoldDB" id="A0A1Y1USY9"/>
<feature type="compositionally biased region" description="Low complexity" evidence="6">
    <location>
        <begin position="20"/>
        <end position="31"/>
    </location>
</feature>
<keyword evidence="2" id="KW-0238">DNA-binding</keyword>
<keyword evidence="4" id="KW-0804">Transcription</keyword>
<evidence type="ECO:0000313" key="9">
    <source>
        <dbReference type="Proteomes" id="UP000193218"/>
    </source>
</evidence>
<protein>
    <recommendedName>
        <fullName evidence="7">BHLH domain-containing protein</fullName>
    </recommendedName>
</protein>
<dbReference type="GO" id="GO:0046983">
    <property type="term" value="F:protein dimerization activity"/>
    <property type="evidence" value="ECO:0007669"/>
    <property type="project" value="InterPro"/>
</dbReference>
<feature type="compositionally biased region" description="Low complexity" evidence="6">
    <location>
        <begin position="89"/>
        <end position="104"/>
    </location>
</feature>
<dbReference type="SMART" id="SM00353">
    <property type="entry name" value="HLH"/>
    <property type="match status" value="1"/>
</dbReference>
<feature type="compositionally biased region" description="Basic and acidic residues" evidence="6">
    <location>
        <begin position="110"/>
        <end position="119"/>
    </location>
</feature>
<dbReference type="SUPFAM" id="SSF47459">
    <property type="entry name" value="HLH, helix-loop-helix DNA-binding domain"/>
    <property type="match status" value="1"/>
</dbReference>
<keyword evidence="1" id="KW-0805">Transcription regulation</keyword>
<dbReference type="Proteomes" id="UP000193218">
    <property type="component" value="Unassembled WGS sequence"/>
</dbReference>
<feature type="compositionally biased region" description="Acidic residues" evidence="6">
    <location>
        <begin position="551"/>
        <end position="567"/>
    </location>
</feature>
<sequence>MSSSPPALAIHKYYKPSDLPPSASSSHHPAAPITPRSPDVHRSNMTAAVAARTDMQSPYHYPPYPSRSMVSRSPSTSAMSTHRTNPYLRPSSTISTRRQRSQSPLAKSTPQKDDRHRDTLAPIQPIPQDHTRASHQESRDPKRGMSIPPMSSLALRTPSTTSPDPEQGREKYNPGRGTTLPALFTMSSTGLHESPKSMHATRSPVASESAEKIHASPRGYAQLRPSFTTFDSSDRLPQTHGEIQPGRHASDPVPPPPNQQINPYARFSPPWTRDPERERMFNRDRDWERARRGEYDYGTPRSPYGPYHDRYGGRAYEPRMAHAHLGHGHPPGHPMDAVSEPASPPLRALPSDYPAGAHPYYPERMVTRNKGHSSGNTSSRSASAQIGAQDQQGSAANGQNRRIAHLMSEQKRRESINSGFTSLRSVLPNSIPTDSKAVVLRKAVAHIMSLENRLRKVGGYGPPGGGGGGGGGGMSSHGSPLASSWKFSSMEMDTPSGGTSYDDKVGMGGMGMGMGMGMNMSLGSVRLGDSGQTSTETSPFKLRSRSISGDGDGDDGDSDRDAEEQDELVSHAGGGDDVEMEKEAAAWETNRSRRDRHGPGSVRGSGLGAGAGPATERIVVKRERIWEDKPEHVPVGLGESFERGSGGI</sequence>
<dbReference type="PANTHER" id="PTHR10328">
    <property type="entry name" value="PROTEIN MAX MYC-ASSOCIATED FACTOR X"/>
    <property type="match status" value="1"/>
</dbReference>
<name>A0A1Y1USY9_9TREE</name>
<proteinExistence type="predicted"/>
<dbReference type="STRING" id="4999.A0A1Y1USY9"/>
<dbReference type="RefSeq" id="XP_021874812.1">
    <property type="nucleotide sequence ID" value="XM_022012783.1"/>
</dbReference>
<reference evidence="8 9" key="1">
    <citation type="submission" date="2017-03" db="EMBL/GenBank/DDBJ databases">
        <title>Widespread Adenine N6-methylation of Active Genes in Fungi.</title>
        <authorList>
            <consortium name="DOE Joint Genome Institute"/>
            <person name="Mondo S.J."/>
            <person name="Dannebaum R.O."/>
            <person name="Kuo R.C."/>
            <person name="Louie K.B."/>
            <person name="Bewick A.J."/>
            <person name="Labutti K."/>
            <person name="Haridas S."/>
            <person name="Kuo A."/>
            <person name="Salamov A."/>
            <person name="Ahrendt S.R."/>
            <person name="Lau R."/>
            <person name="Bowen B.P."/>
            <person name="Lipzen A."/>
            <person name="Sullivan W."/>
            <person name="Andreopoulos W.B."/>
            <person name="Clum A."/>
            <person name="Lindquist E."/>
            <person name="Daum C."/>
            <person name="Northen T.R."/>
            <person name="Ramamoorthy G."/>
            <person name="Schmitz R.J."/>
            <person name="Gryganskyi A."/>
            <person name="Culley D."/>
            <person name="Magnuson J."/>
            <person name="James T.Y."/>
            <person name="O'Malley M.A."/>
            <person name="Stajich J.E."/>
            <person name="Spatafora J.W."/>
            <person name="Visel A."/>
            <person name="Grigoriev I.V."/>
        </authorList>
    </citation>
    <scope>NUCLEOTIDE SEQUENCE [LARGE SCALE GENOMIC DNA]</scope>
    <source>
        <strain evidence="8 9">NRRL Y-17943</strain>
    </source>
</reference>
<evidence type="ECO:0000256" key="2">
    <source>
        <dbReference type="ARBA" id="ARBA00023125"/>
    </source>
</evidence>
<dbReference type="GeneID" id="33554591"/>